<keyword evidence="3" id="KW-1185">Reference proteome</keyword>
<organism evidence="2 3">
    <name type="scientific">Labilibaculum filiforme</name>
    <dbReference type="NCBI Taxonomy" id="1940526"/>
    <lineage>
        <taxon>Bacteria</taxon>
        <taxon>Pseudomonadati</taxon>
        <taxon>Bacteroidota</taxon>
        <taxon>Bacteroidia</taxon>
        <taxon>Marinilabiliales</taxon>
        <taxon>Marinifilaceae</taxon>
        <taxon>Labilibaculum</taxon>
    </lineage>
</organism>
<dbReference type="InterPro" id="IPR003731">
    <property type="entry name" value="Di-Nase_FeMo-co_biosynth"/>
</dbReference>
<protein>
    <submittedName>
        <fullName evidence="2">Dinitrogenase iron-molybdenum cofactor biosynthesis protein</fullName>
    </submittedName>
</protein>
<dbReference type="Pfam" id="PF02579">
    <property type="entry name" value="Nitro_FeMo-Co"/>
    <property type="match status" value="1"/>
</dbReference>
<dbReference type="PANTHER" id="PTHR42983:SF1">
    <property type="entry name" value="IRON-MOLYBDENUM PROTEIN"/>
    <property type="match status" value="1"/>
</dbReference>
<reference evidence="2 3" key="1">
    <citation type="journal article" date="2017" name="Front. Microbiol.">
        <title>Labilibaculum manganireducens gen. nov., sp. nov. and Labilibaculum filiforme sp. nov., Novel Bacteroidetes Isolated from Subsurface Sediments of the Baltic Sea.</title>
        <authorList>
            <person name="Vandieken V."/>
            <person name="Marshall I.P."/>
            <person name="Niemann H."/>
            <person name="Engelen B."/>
            <person name="Cypionka H."/>
        </authorList>
    </citation>
    <scope>NUCLEOTIDE SEQUENCE [LARGE SCALE GENOMIC DNA]</scope>
    <source>
        <strain evidence="2 3">59.16B</strain>
    </source>
</reference>
<dbReference type="AlphaFoldDB" id="A0A2N3I0M0"/>
<comment type="caution">
    <text evidence="2">The sequence shown here is derived from an EMBL/GenBank/DDBJ whole genome shotgun (WGS) entry which is preliminary data.</text>
</comment>
<dbReference type="SUPFAM" id="SSF53146">
    <property type="entry name" value="Nitrogenase accessory factor-like"/>
    <property type="match status" value="1"/>
</dbReference>
<dbReference type="Gene3D" id="3.30.420.130">
    <property type="entry name" value="Dinitrogenase iron-molybdenum cofactor biosynthesis domain"/>
    <property type="match status" value="1"/>
</dbReference>
<dbReference type="PANTHER" id="PTHR42983">
    <property type="entry name" value="DINITROGENASE IRON-MOLYBDENUM COFACTOR PROTEIN-RELATED"/>
    <property type="match status" value="1"/>
</dbReference>
<name>A0A2N3I0M0_9BACT</name>
<dbReference type="Proteomes" id="UP000233535">
    <property type="component" value="Unassembled WGS sequence"/>
</dbReference>
<dbReference type="RefSeq" id="WP_101260789.1">
    <property type="nucleotide sequence ID" value="NZ_MVDD01000004.1"/>
</dbReference>
<gene>
    <name evidence="2" type="ORF">BZG02_07425</name>
</gene>
<dbReference type="EMBL" id="MVDD01000004">
    <property type="protein sequence ID" value="PKQ63844.1"/>
    <property type="molecule type" value="Genomic_DNA"/>
</dbReference>
<sequence>MKTIITSTGNQLSSIFDLRFGRASWFCLYDDQSGEVSFVENENINAQSGAGTKTVEKVVELGVQKVISGDFGPKAKELLEKFNIQMVLLQNDNNTVQHIINQLKS</sequence>
<dbReference type="OrthoDB" id="9807451at2"/>
<evidence type="ECO:0000313" key="3">
    <source>
        <dbReference type="Proteomes" id="UP000233535"/>
    </source>
</evidence>
<accession>A0A2N3I0M0</accession>
<proteinExistence type="predicted"/>
<evidence type="ECO:0000259" key="1">
    <source>
        <dbReference type="Pfam" id="PF02579"/>
    </source>
</evidence>
<evidence type="ECO:0000313" key="2">
    <source>
        <dbReference type="EMBL" id="PKQ63844.1"/>
    </source>
</evidence>
<dbReference type="InterPro" id="IPR036105">
    <property type="entry name" value="DiNase_FeMo-co_biosyn_sf"/>
</dbReference>
<feature type="domain" description="Dinitrogenase iron-molybdenum cofactor biosynthesis" evidence="1">
    <location>
        <begin position="16"/>
        <end position="103"/>
    </location>
</feature>